<dbReference type="CDD" id="cd17535">
    <property type="entry name" value="REC_NarL-like"/>
    <property type="match status" value="1"/>
</dbReference>
<evidence type="ECO:0000259" key="7">
    <source>
        <dbReference type="PROSITE" id="PS50110"/>
    </source>
</evidence>
<dbReference type="PANTHER" id="PTHR43214">
    <property type="entry name" value="TWO-COMPONENT RESPONSE REGULATOR"/>
    <property type="match status" value="1"/>
</dbReference>
<gene>
    <name evidence="8" type="ORF">Raf01_58580</name>
</gene>
<organism evidence="8 9">
    <name type="scientific">Rugosimonospora africana</name>
    <dbReference type="NCBI Taxonomy" id="556532"/>
    <lineage>
        <taxon>Bacteria</taxon>
        <taxon>Bacillati</taxon>
        <taxon>Actinomycetota</taxon>
        <taxon>Actinomycetes</taxon>
        <taxon>Micromonosporales</taxon>
        <taxon>Micromonosporaceae</taxon>
        <taxon>Rugosimonospora</taxon>
    </lineage>
</organism>
<dbReference type="PROSITE" id="PS50110">
    <property type="entry name" value="RESPONSE_REGULATORY"/>
    <property type="match status" value="1"/>
</dbReference>
<proteinExistence type="predicted"/>
<dbReference type="InterPro" id="IPR058245">
    <property type="entry name" value="NreC/VraR/RcsB-like_REC"/>
</dbReference>
<dbReference type="InterPro" id="IPR039420">
    <property type="entry name" value="WalR-like"/>
</dbReference>
<feature type="domain" description="HTH luxR-type" evidence="6">
    <location>
        <begin position="151"/>
        <end position="216"/>
    </location>
</feature>
<keyword evidence="1 5" id="KW-0597">Phosphoprotein</keyword>
<dbReference type="SMART" id="SM00421">
    <property type="entry name" value="HTH_LUXR"/>
    <property type="match status" value="1"/>
</dbReference>
<keyword evidence="4" id="KW-0804">Transcription</keyword>
<dbReference type="SUPFAM" id="SSF52172">
    <property type="entry name" value="CheY-like"/>
    <property type="match status" value="1"/>
</dbReference>
<comment type="caution">
    <text evidence="8">The sequence shown here is derived from an EMBL/GenBank/DDBJ whole genome shotgun (WGS) entry which is preliminary data.</text>
</comment>
<keyword evidence="3 8" id="KW-0238">DNA-binding</keyword>
<dbReference type="PROSITE" id="PS50043">
    <property type="entry name" value="HTH_LUXR_2"/>
    <property type="match status" value="1"/>
</dbReference>
<protein>
    <submittedName>
        <fullName evidence="8">DNA-binding response regulator</fullName>
    </submittedName>
</protein>
<dbReference type="InterPro" id="IPR001789">
    <property type="entry name" value="Sig_transdc_resp-reg_receiver"/>
</dbReference>
<feature type="modified residue" description="4-aspartylphosphate" evidence="5">
    <location>
        <position position="59"/>
    </location>
</feature>
<dbReference type="Proteomes" id="UP000642748">
    <property type="component" value="Unassembled WGS sequence"/>
</dbReference>
<name>A0A8J3QW92_9ACTN</name>
<keyword evidence="9" id="KW-1185">Reference proteome</keyword>
<reference evidence="8" key="1">
    <citation type="submission" date="2021-01" db="EMBL/GenBank/DDBJ databases">
        <title>Whole genome shotgun sequence of Rugosimonospora africana NBRC 104875.</title>
        <authorList>
            <person name="Komaki H."/>
            <person name="Tamura T."/>
        </authorList>
    </citation>
    <scope>NUCLEOTIDE SEQUENCE</scope>
    <source>
        <strain evidence="8">NBRC 104875</strain>
    </source>
</reference>
<dbReference type="PANTHER" id="PTHR43214:SF24">
    <property type="entry name" value="TRANSCRIPTIONAL REGULATORY PROTEIN NARL-RELATED"/>
    <property type="match status" value="1"/>
</dbReference>
<feature type="domain" description="Response regulatory" evidence="7">
    <location>
        <begin position="9"/>
        <end position="122"/>
    </location>
</feature>
<evidence type="ECO:0000256" key="2">
    <source>
        <dbReference type="ARBA" id="ARBA00023015"/>
    </source>
</evidence>
<dbReference type="CDD" id="cd06170">
    <property type="entry name" value="LuxR_C_like"/>
    <property type="match status" value="1"/>
</dbReference>
<dbReference type="Pfam" id="PF00196">
    <property type="entry name" value="GerE"/>
    <property type="match status" value="1"/>
</dbReference>
<evidence type="ECO:0000256" key="4">
    <source>
        <dbReference type="ARBA" id="ARBA00023163"/>
    </source>
</evidence>
<evidence type="ECO:0000256" key="5">
    <source>
        <dbReference type="PROSITE-ProRule" id="PRU00169"/>
    </source>
</evidence>
<dbReference type="PROSITE" id="PS00622">
    <property type="entry name" value="HTH_LUXR_1"/>
    <property type="match status" value="1"/>
</dbReference>
<dbReference type="SMART" id="SM00448">
    <property type="entry name" value="REC"/>
    <property type="match status" value="1"/>
</dbReference>
<evidence type="ECO:0000259" key="6">
    <source>
        <dbReference type="PROSITE" id="PS50043"/>
    </source>
</evidence>
<dbReference type="PRINTS" id="PR00038">
    <property type="entry name" value="HTHLUXR"/>
</dbReference>
<dbReference type="GO" id="GO:0006355">
    <property type="term" value="P:regulation of DNA-templated transcription"/>
    <property type="evidence" value="ECO:0007669"/>
    <property type="project" value="InterPro"/>
</dbReference>
<evidence type="ECO:0000313" key="9">
    <source>
        <dbReference type="Proteomes" id="UP000642748"/>
    </source>
</evidence>
<keyword evidence="2" id="KW-0805">Transcription regulation</keyword>
<dbReference type="Pfam" id="PF00072">
    <property type="entry name" value="Response_reg"/>
    <property type="match status" value="1"/>
</dbReference>
<accession>A0A8J3QW92</accession>
<dbReference type="GO" id="GO:0000160">
    <property type="term" value="P:phosphorelay signal transduction system"/>
    <property type="evidence" value="ECO:0007669"/>
    <property type="project" value="InterPro"/>
</dbReference>
<dbReference type="SUPFAM" id="SSF46894">
    <property type="entry name" value="C-terminal effector domain of the bipartite response regulators"/>
    <property type="match status" value="1"/>
</dbReference>
<dbReference type="EMBL" id="BONZ01000056">
    <property type="protein sequence ID" value="GIH17686.1"/>
    <property type="molecule type" value="Genomic_DNA"/>
</dbReference>
<dbReference type="InterPro" id="IPR016032">
    <property type="entry name" value="Sig_transdc_resp-reg_C-effctor"/>
</dbReference>
<dbReference type="AlphaFoldDB" id="A0A8J3QW92"/>
<dbReference type="GO" id="GO:0003677">
    <property type="term" value="F:DNA binding"/>
    <property type="evidence" value="ECO:0007669"/>
    <property type="project" value="UniProtKB-KW"/>
</dbReference>
<evidence type="ECO:0000256" key="1">
    <source>
        <dbReference type="ARBA" id="ARBA00022553"/>
    </source>
</evidence>
<evidence type="ECO:0000256" key="3">
    <source>
        <dbReference type="ARBA" id="ARBA00023125"/>
    </source>
</evidence>
<dbReference type="InterPro" id="IPR011006">
    <property type="entry name" value="CheY-like_superfamily"/>
</dbReference>
<dbReference type="Gene3D" id="3.40.50.2300">
    <property type="match status" value="1"/>
</dbReference>
<sequence length="221" mass="23738">MTQAQPPVRVMVVDDHPMWRDGVARDLTEAGYEVVATAGDGAEAVRRAAATRPDVIVLDLHLPDLPGVDVIRGLLTSCPRVLVLSASGDQQDVLDAVKAGATGYLVKSAGREDFLAAVGRTAAGDAVFTPGLAGLVLGEYRRLAEAPRAPDDAVAPALTDRETEVLRLVAKGLAYRQIAERLVLSHRTVQNHVQNTLRKLQLHNRVELVRYAIEQGLDGDD</sequence>
<dbReference type="InterPro" id="IPR000792">
    <property type="entry name" value="Tscrpt_reg_LuxR_C"/>
</dbReference>
<evidence type="ECO:0000313" key="8">
    <source>
        <dbReference type="EMBL" id="GIH17686.1"/>
    </source>
</evidence>